<keyword evidence="1" id="KW-1133">Transmembrane helix</keyword>
<feature type="transmembrane region" description="Helical" evidence="1">
    <location>
        <begin position="31"/>
        <end position="48"/>
    </location>
</feature>
<protein>
    <submittedName>
        <fullName evidence="2">Uncharacterized protein</fullName>
    </submittedName>
</protein>
<gene>
    <name evidence="2" type="ORF">KDA_51940</name>
</gene>
<reference evidence="3" key="1">
    <citation type="submission" date="2018-12" db="EMBL/GenBank/DDBJ databases">
        <title>Tengunoibacter tsumagoiensis gen. nov., sp. nov., Dictyobacter kobayashii sp. nov., D. alpinus sp. nov., and D. joshuensis sp. nov. and description of Dictyobacteraceae fam. nov. within the order Ktedonobacterales isolated from Tengu-no-mugimeshi.</title>
        <authorList>
            <person name="Wang C.M."/>
            <person name="Zheng Y."/>
            <person name="Sakai Y."/>
            <person name="Toyoda A."/>
            <person name="Minakuchi Y."/>
            <person name="Abe K."/>
            <person name="Yokota A."/>
            <person name="Yabe S."/>
        </authorList>
    </citation>
    <scope>NUCLEOTIDE SEQUENCE [LARGE SCALE GENOMIC DNA]</scope>
    <source>
        <strain evidence="3">Uno16</strain>
    </source>
</reference>
<evidence type="ECO:0000256" key="1">
    <source>
        <dbReference type="SAM" id="Phobius"/>
    </source>
</evidence>
<name>A0A402BEI6_9CHLR</name>
<dbReference type="Proteomes" id="UP000287171">
    <property type="component" value="Unassembled WGS sequence"/>
</dbReference>
<sequence>MSSLVVLRFIRGHGMGAALVTRLVAVKTHNVLLAVVVGWISVLGLRWLQENR</sequence>
<dbReference type="EMBL" id="BIFT01000002">
    <property type="protein sequence ID" value="GCE29710.1"/>
    <property type="molecule type" value="Genomic_DNA"/>
</dbReference>
<dbReference type="AlphaFoldDB" id="A0A402BEI6"/>
<keyword evidence="3" id="KW-1185">Reference proteome</keyword>
<evidence type="ECO:0000313" key="2">
    <source>
        <dbReference type="EMBL" id="GCE29710.1"/>
    </source>
</evidence>
<comment type="caution">
    <text evidence="2">The sequence shown here is derived from an EMBL/GenBank/DDBJ whole genome shotgun (WGS) entry which is preliminary data.</text>
</comment>
<keyword evidence="1" id="KW-0472">Membrane</keyword>
<evidence type="ECO:0000313" key="3">
    <source>
        <dbReference type="Proteomes" id="UP000287171"/>
    </source>
</evidence>
<keyword evidence="1" id="KW-0812">Transmembrane</keyword>
<accession>A0A402BEI6</accession>
<organism evidence="2 3">
    <name type="scientific">Dictyobacter alpinus</name>
    <dbReference type="NCBI Taxonomy" id="2014873"/>
    <lineage>
        <taxon>Bacteria</taxon>
        <taxon>Bacillati</taxon>
        <taxon>Chloroflexota</taxon>
        <taxon>Ktedonobacteria</taxon>
        <taxon>Ktedonobacterales</taxon>
        <taxon>Dictyobacteraceae</taxon>
        <taxon>Dictyobacter</taxon>
    </lineage>
</organism>
<proteinExistence type="predicted"/>